<dbReference type="GO" id="GO:0046872">
    <property type="term" value="F:metal ion binding"/>
    <property type="evidence" value="ECO:0007669"/>
    <property type="project" value="UniProtKB-KW"/>
</dbReference>
<keyword evidence="7" id="KW-0479">Metal-binding</keyword>
<keyword evidence="16" id="KW-1185">Reference proteome</keyword>
<dbReference type="GO" id="GO:0020037">
    <property type="term" value="F:heme binding"/>
    <property type="evidence" value="ECO:0007669"/>
    <property type="project" value="TreeGrafter"/>
</dbReference>
<feature type="transmembrane region" description="Helical" evidence="13">
    <location>
        <begin position="12"/>
        <end position="32"/>
    </location>
</feature>
<evidence type="ECO:0000256" key="11">
    <source>
        <dbReference type="ARBA" id="ARBA00023136"/>
    </source>
</evidence>
<dbReference type="PANTHER" id="PTHR30529">
    <property type="entry name" value="CYTOCHROME B561"/>
    <property type="match status" value="1"/>
</dbReference>
<comment type="cofactor">
    <cofactor evidence="1">
        <name>heme b</name>
        <dbReference type="ChEBI" id="CHEBI:60344"/>
    </cofactor>
</comment>
<evidence type="ECO:0000256" key="2">
    <source>
        <dbReference type="ARBA" id="ARBA00004651"/>
    </source>
</evidence>
<evidence type="ECO:0000256" key="12">
    <source>
        <dbReference type="ARBA" id="ARBA00037975"/>
    </source>
</evidence>
<keyword evidence="10" id="KW-0408">Iron</keyword>
<comment type="subcellular location">
    <subcellularLocation>
        <location evidence="2">Cell membrane</location>
        <topology evidence="2">Multi-pass membrane protein</topology>
    </subcellularLocation>
</comment>
<dbReference type="AlphaFoldDB" id="A0A941DR39"/>
<dbReference type="GO" id="GO:0022904">
    <property type="term" value="P:respiratory electron transport chain"/>
    <property type="evidence" value="ECO:0007669"/>
    <property type="project" value="InterPro"/>
</dbReference>
<proteinExistence type="inferred from homology"/>
<keyword evidence="5" id="KW-0349">Heme</keyword>
<dbReference type="Pfam" id="PF01292">
    <property type="entry name" value="Ni_hydr_CYTB"/>
    <property type="match status" value="1"/>
</dbReference>
<keyword evidence="6 13" id="KW-0812">Transmembrane</keyword>
<dbReference type="InterPro" id="IPR052168">
    <property type="entry name" value="Cytochrome_b561_oxidase"/>
</dbReference>
<evidence type="ECO:0000256" key="1">
    <source>
        <dbReference type="ARBA" id="ARBA00001970"/>
    </source>
</evidence>
<evidence type="ECO:0000256" key="13">
    <source>
        <dbReference type="SAM" id="Phobius"/>
    </source>
</evidence>
<organism evidence="15 16">
    <name type="scientific">Undibacterium luofuense</name>
    <dbReference type="NCBI Taxonomy" id="2828733"/>
    <lineage>
        <taxon>Bacteria</taxon>
        <taxon>Pseudomonadati</taxon>
        <taxon>Pseudomonadota</taxon>
        <taxon>Betaproteobacteria</taxon>
        <taxon>Burkholderiales</taxon>
        <taxon>Oxalobacteraceae</taxon>
        <taxon>Undibacterium</taxon>
    </lineage>
</organism>
<evidence type="ECO:0000256" key="8">
    <source>
        <dbReference type="ARBA" id="ARBA00022982"/>
    </source>
</evidence>
<dbReference type="GO" id="GO:0005886">
    <property type="term" value="C:plasma membrane"/>
    <property type="evidence" value="ECO:0007669"/>
    <property type="project" value="UniProtKB-SubCell"/>
</dbReference>
<evidence type="ECO:0000256" key="5">
    <source>
        <dbReference type="ARBA" id="ARBA00022617"/>
    </source>
</evidence>
<feature type="transmembrane region" description="Helical" evidence="13">
    <location>
        <begin position="44"/>
        <end position="64"/>
    </location>
</feature>
<feature type="transmembrane region" description="Helical" evidence="13">
    <location>
        <begin position="84"/>
        <end position="101"/>
    </location>
</feature>
<dbReference type="SUPFAM" id="SSF81342">
    <property type="entry name" value="Transmembrane di-heme cytochromes"/>
    <property type="match status" value="1"/>
</dbReference>
<feature type="domain" description="Cytochrome b561 bacterial/Ni-hydrogenase" evidence="14">
    <location>
        <begin position="6"/>
        <end position="176"/>
    </location>
</feature>
<name>A0A941DR39_9BURK</name>
<accession>A0A941DR39</accession>
<evidence type="ECO:0000256" key="9">
    <source>
        <dbReference type="ARBA" id="ARBA00022989"/>
    </source>
</evidence>
<dbReference type="Gene3D" id="1.20.950.20">
    <property type="entry name" value="Transmembrane di-heme cytochromes, Chain C"/>
    <property type="match status" value="1"/>
</dbReference>
<evidence type="ECO:0000256" key="3">
    <source>
        <dbReference type="ARBA" id="ARBA00022448"/>
    </source>
</evidence>
<evidence type="ECO:0000313" key="16">
    <source>
        <dbReference type="Proteomes" id="UP000680067"/>
    </source>
</evidence>
<comment type="similarity">
    <text evidence="12">Belongs to the cytochrome b561 family.</text>
</comment>
<evidence type="ECO:0000313" key="15">
    <source>
        <dbReference type="EMBL" id="MBR7782521.1"/>
    </source>
</evidence>
<evidence type="ECO:0000256" key="7">
    <source>
        <dbReference type="ARBA" id="ARBA00022723"/>
    </source>
</evidence>
<keyword evidence="11 13" id="KW-0472">Membrane</keyword>
<evidence type="ECO:0000256" key="6">
    <source>
        <dbReference type="ARBA" id="ARBA00022692"/>
    </source>
</evidence>
<keyword evidence="8" id="KW-0249">Electron transport</keyword>
<dbReference type="PANTHER" id="PTHR30529:SF1">
    <property type="entry name" value="CYTOCHROME B561 HOMOLOG 2"/>
    <property type="match status" value="1"/>
</dbReference>
<dbReference type="Proteomes" id="UP000680067">
    <property type="component" value="Unassembled WGS sequence"/>
</dbReference>
<sequence>MATPSRYSPVMIALHWLMALLIIGAFTLGFIMTDMRISPTKLQFYAWHKWLGVTVLGLAAFRLISRLLSQVPAPVAGPAWQEKLAAGTHLALYVLMFAVPVSGYLHTYAAGYPVVYLGIFELPAPFPPQPEWKHTLEEIHEVLSKLMLVTLLMHIAGAIKHQVIDKDRIFLRMMPGTQSDKE</sequence>
<keyword evidence="3" id="KW-0813">Transport</keyword>
<dbReference type="GO" id="GO:0009055">
    <property type="term" value="F:electron transfer activity"/>
    <property type="evidence" value="ECO:0007669"/>
    <property type="project" value="InterPro"/>
</dbReference>
<evidence type="ECO:0000256" key="4">
    <source>
        <dbReference type="ARBA" id="ARBA00022475"/>
    </source>
</evidence>
<evidence type="ECO:0000256" key="10">
    <source>
        <dbReference type="ARBA" id="ARBA00023004"/>
    </source>
</evidence>
<dbReference type="InterPro" id="IPR011577">
    <property type="entry name" value="Cyt_b561_bac/Ni-Hgenase"/>
</dbReference>
<keyword evidence="9 13" id="KW-1133">Transmembrane helix</keyword>
<dbReference type="EMBL" id="JAGSPN010000006">
    <property type="protein sequence ID" value="MBR7782521.1"/>
    <property type="molecule type" value="Genomic_DNA"/>
</dbReference>
<gene>
    <name evidence="15" type="ORF">KDM89_10220</name>
</gene>
<evidence type="ECO:0000259" key="14">
    <source>
        <dbReference type="Pfam" id="PF01292"/>
    </source>
</evidence>
<reference evidence="15" key="1">
    <citation type="submission" date="2021-04" db="EMBL/GenBank/DDBJ databases">
        <title>novel species isolated from subtropical streams in China.</title>
        <authorList>
            <person name="Lu H."/>
        </authorList>
    </citation>
    <scope>NUCLEOTIDE SEQUENCE</scope>
    <source>
        <strain evidence="15">LFS511W</strain>
    </source>
</reference>
<protein>
    <submittedName>
        <fullName evidence="15">Cytochrome b</fullName>
    </submittedName>
</protein>
<comment type="caution">
    <text evidence="15">The sequence shown here is derived from an EMBL/GenBank/DDBJ whole genome shotgun (WGS) entry which is preliminary data.</text>
</comment>
<dbReference type="InterPro" id="IPR016174">
    <property type="entry name" value="Di-haem_cyt_TM"/>
</dbReference>
<keyword evidence="4" id="KW-1003">Cell membrane</keyword>